<dbReference type="Gene3D" id="1.10.238.10">
    <property type="entry name" value="EF-hand"/>
    <property type="match status" value="2"/>
</dbReference>
<evidence type="ECO:0000313" key="4">
    <source>
        <dbReference type="EMBL" id="ORY46414.1"/>
    </source>
</evidence>
<feature type="domain" description="EF-hand" evidence="3">
    <location>
        <begin position="40"/>
        <end position="75"/>
    </location>
</feature>
<accession>A0A1Y2CHV7</accession>
<dbReference type="Proteomes" id="UP000193642">
    <property type="component" value="Unassembled WGS sequence"/>
</dbReference>
<keyword evidence="2" id="KW-0106">Calcium</keyword>
<name>A0A1Y2CHV7_9FUNG</name>
<dbReference type="STRING" id="329046.A0A1Y2CHV7"/>
<evidence type="ECO:0000313" key="5">
    <source>
        <dbReference type="Proteomes" id="UP000193642"/>
    </source>
</evidence>
<dbReference type="SUPFAM" id="SSF47473">
    <property type="entry name" value="EF-hand"/>
    <property type="match status" value="1"/>
</dbReference>
<gene>
    <name evidence="4" type="ORF">BCR33DRAFT_678473</name>
</gene>
<dbReference type="PROSITE" id="PS00018">
    <property type="entry name" value="EF_HAND_1"/>
    <property type="match status" value="4"/>
</dbReference>
<dbReference type="OrthoDB" id="26525at2759"/>
<feature type="domain" description="EF-hand" evidence="3">
    <location>
        <begin position="80"/>
        <end position="115"/>
    </location>
</feature>
<dbReference type="InterPro" id="IPR002048">
    <property type="entry name" value="EF_hand_dom"/>
</dbReference>
<comment type="caution">
    <text evidence="4">The sequence shown here is derived from an EMBL/GenBank/DDBJ whole genome shotgun (WGS) entry which is preliminary data.</text>
</comment>
<evidence type="ECO:0000259" key="3">
    <source>
        <dbReference type="PROSITE" id="PS50222"/>
    </source>
</evidence>
<dbReference type="AlphaFoldDB" id="A0A1Y2CHV7"/>
<dbReference type="PROSITE" id="PS50222">
    <property type="entry name" value="EF_HAND_2"/>
    <property type="match status" value="4"/>
</dbReference>
<reference evidence="4 5" key="1">
    <citation type="submission" date="2016-07" db="EMBL/GenBank/DDBJ databases">
        <title>Pervasive Adenine N6-methylation of Active Genes in Fungi.</title>
        <authorList>
            <consortium name="DOE Joint Genome Institute"/>
            <person name="Mondo S.J."/>
            <person name="Dannebaum R.O."/>
            <person name="Kuo R.C."/>
            <person name="Labutti K."/>
            <person name="Haridas S."/>
            <person name="Kuo A."/>
            <person name="Salamov A."/>
            <person name="Ahrendt S.R."/>
            <person name="Lipzen A."/>
            <person name="Sullivan W."/>
            <person name="Andreopoulos W.B."/>
            <person name="Clum A."/>
            <person name="Lindquist E."/>
            <person name="Daum C."/>
            <person name="Ramamoorthy G.K."/>
            <person name="Gryganskyi A."/>
            <person name="Culley D."/>
            <person name="Magnuson J.K."/>
            <person name="James T.Y."/>
            <person name="O'Malley M.A."/>
            <person name="Stajich J.E."/>
            <person name="Spatafora J.W."/>
            <person name="Visel A."/>
            <person name="Grigoriev I.V."/>
        </authorList>
    </citation>
    <scope>NUCLEOTIDE SEQUENCE [LARGE SCALE GENOMIC DNA]</scope>
    <source>
        <strain evidence="4 5">JEL800</strain>
    </source>
</reference>
<dbReference type="GO" id="GO:0016460">
    <property type="term" value="C:myosin II complex"/>
    <property type="evidence" value="ECO:0007669"/>
    <property type="project" value="TreeGrafter"/>
</dbReference>
<evidence type="ECO:0000256" key="1">
    <source>
        <dbReference type="ARBA" id="ARBA00022737"/>
    </source>
</evidence>
<organism evidence="4 5">
    <name type="scientific">Rhizoclosmatium globosum</name>
    <dbReference type="NCBI Taxonomy" id="329046"/>
    <lineage>
        <taxon>Eukaryota</taxon>
        <taxon>Fungi</taxon>
        <taxon>Fungi incertae sedis</taxon>
        <taxon>Chytridiomycota</taxon>
        <taxon>Chytridiomycota incertae sedis</taxon>
        <taxon>Chytridiomycetes</taxon>
        <taxon>Chytridiales</taxon>
        <taxon>Chytriomycetaceae</taxon>
        <taxon>Rhizoclosmatium</taxon>
    </lineage>
</organism>
<keyword evidence="1" id="KW-0677">Repeat</keyword>
<dbReference type="Pfam" id="PF13499">
    <property type="entry name" value="EF-hand_7"/>
    <property type="match status" value="2"/>
</dbReference>
<keyword evidence="5" id="KW-1185">Reference proteome</keyword>
<proteinExistence type="predicted"/>
<dbReference type="FunFam" id="1.10.238.10:FF:000527">
    <property type="entry name" value="Calmodulin-3"/>
    <property type="match status" value="1"/>
</dbReference>
<dbReference type="InterPro" id="IPR011992">
    <property type="entry name" value="EF-hand-dom_pair"/>
</dbReference>
<dbReference type="CDD" id="cd00051">
    <property type="entry name" value="EFh"/>
    <property type="match status" value="2"/>
</dbReference>
<dbReference type="SMART" id="SM00054">
    <property type="entry name" value="EFh"/>
    <property type="match status" value="4"/>
</dbReference>
<dbReference type="PANTHER" id="PTHR23048:SF45">
    <property type="entry name" value="CALMODULIN LIKE 4"/>
    <property type="match status" value="1"/>
</dbReference>
<dbReference type="InterPro" id="IPR050230">
    <property type="entry name" value="CALM/Myosin/TropC-like"/>
</dbReference>
<sequence length="148" mass="16639">MSTDQVEYYKEAYALFDADHNGCIDVQELGEVMRSCGMDPTEDEVRTMIASVDADNTGTIDFDEFLVMMEDFRGETRIHYTEEKLCEAFQAMDFDNNGLITASDLINVAKSHGDEMSEKEALELMKEGDADGDGVINFEDFCKVNSQL</sequence>
<feature type="domain" description="EF-hand" evidence="3">
    <location>
        <begin position="116"/>
        <end position="148"/>
    </location>
</feature>
<dbReference type="PANTHER" id="PTHR23048">
    <property type="entry name" value="MYOSIN LIGHT CHAIN 1, 3"/>
    <property type="match status" value="1"/>
</dbReference>
<evidence type="ECO:0000256" key="2">
    <source>
        <dbReference type="ARBA" id="ARBA00022837"/>
    </source>
</evidence>
<dbReference type="InterPro" id="IPR018247">
    <property type="entry name" value="EF_Hand_1_Ca_BS"/>
</dbReference>
<dbReference type="GO" id="GO:0005509">
    <property type="term" value="F:calcium ion binding"/>
    <property type="evidence" value="ECO:0007669"/>
    <property type="project" value="InterPro"/>
</dbReference>
<protein>
    <submittedName>
        <fullName evidence="4">Calmodulin mutant SYNCAM15</fullName>
    </submittedName>
</protein>
<feature type="domain" description="EF-hand" evidence="3">
    <location>
        <begin position="4"/>
        <end position="39"/>
    </location>
</feature>
<dbReference type="EMBL" id="MCGO01000016">
    <property type="protein sequence ID" value="ORY46414.1"/>
    <property type="molecule type" value="Genomic_DNA"/>
</dbReference>